<gene>
    <name evidence="9" type="ORF">OSB04_000845</name>
</gene>
<dbReference type="EMBL" id="JARYMX010000001">
    <property type="protein sequence ID" value="KAJ9564879.1"/>
    <property type="molecule type" value="Genomic_DNA"/>
</dbReference>
<dbReference type="PANTHER" id="PTHR11062:SF50">
    <property type="entry name" value="ARABINOSYLTRANSFERASE ARAD1-RELATED"/>
    <property type="match status" value="1"/>
</dbReference>
<reference evidence="9" key="1">
    <citation type="submission" date="2023-03" db="EMBL/GenBank/DDBJ databases">
        <title>Chromosome-scale reference genome and RAD-based genetic map of yellow starthistle (Centaurea solstitialis) reveal putative structural variation and QTLs associated with invader traits.</title>
        <authorList>
            <person name="Reatini B."/>
            <person name="Cang F.A."/>
            <person name="Jiang Q."/>
            <person name="Mckibben M.T.W."/>
            <person name="Barker M.S."/>
            <person name="Rieseberg L.H."/>
            <person name="Dlugosch K.M."/>
        </authorList>
    </citation>
    <scope>NUCLEOTIDE SEQUENCE</scope>
    <source>
        <strain evidence="9">CAN-66</strain>
        <tissue evidence="9">Leaf</tissue>
    </source>
</reference>
<protein>
    <recommendedName>
        <fullName evidence="8">Exostosin GT47 domain-containing protein</fullName>
    </recommendedName>
</protein>
<keyword evidence="3" id="KW-0808">Transferase</keyword>
<feature type="domain" description="Exostosin GT47" evidence="8">
    <location>
        <begin position="102"/>
        <end position="403"/>
    </location>
</feature>
<feature type="transmembrane region" description="Helical" evidence="7">
    <location>
        <begin position="52"/>
        <end position="70"/>
    </location>
</feature>
<dbReference type="Pfam" id="PF03016">
    <property type="entry name" value="Exostosin_GT47"/>
    <property type="match status" value="1"/>
</dbReference>
<dbReference type="InterPro" id="IPR040911">
    <property type="entry name" value="Exostosin_GT47"/>
</dbReference>
<evidence type="ECO:0000256" key="4">
    <source>
        <dbReference type="ARBA" id="ARBA00022968"/>
    </source>
</evidence>
<keyword evidence="4" id="KW-0735">Signal-anchor</keyword>
<evidence type="ECO:0000256" key="7">
    <source>
        <dbReference type="SAM" id="Phobius"/>
    </source>
</evidence>
<keyword evidence="10" id="KW-1185">Reference proteome</keyword>
<organism evidence="9 10">
    <name type="scientific">Centaurea solstitialis</name>
    <name type="common">yellow star-thistle</name>
    <dbReference type="NCBI Taxonomy" id="347529"/>
    <lineage>
        <taxon>Eukaryota</taxon>
        <taxon>Viridiplantae</taxon>
        <taxon>Streptophyta</taxon>
        <taxon>Embryophyta</taxon>
        <taxon>Tracheophyta</taxon>
        <taxon>Spermatophyta</taxon>
        <taxon>Magnoliopsida</taxon>
        <taxon>eudicotyledons</taxon>
        <taxon>Gunneridae</taxon>
        <taxon>Pentapetalae</taxon>
        <taxon>asterids</taxon>
        <taxon>campanulids</taxon>
        <taxon>Asterales</taxon>
        <taxon>Asteraceae</taxon>
        <taxon>Carduoideae</taxon>
        <taxon>Cardueae</taxon>
        <taxon>Centaureinae</taxon>
        <taxon>Centaurea</taxon>
    </lineage>
</organism>
<sequence>MINQRPIKFRLPSLSNSSSSSSSTSSTFPPSSSSFNAHKSDQTLTKMGRRSLLKPTLLTTLFIFSIYAFFHSSLYPHFDNNNGFQFLSKPNNPEIPNSLQSQSVRIYMYDLPKKFTHGVIESYSISRGNEDVTKLKYPGNQHMAEWYLFSDLNDPKRSGSYVTRVLDPDEAELFYVPFFSSLSLVANPARGGVVSKGYSDEEMQEDLVLWLEKQVYWKRNNGRDHVFICQDPNALYKVLDRVKNGVLLVSDFGRLGRDRASLVKDVILPYSHRINSYKGEVGVENRKSLMFFMGNRYRKEGGKIRDLLFQILESEEDVVMKHGAQSRESRRMASQGMHTSKFCLHPAGDTPSACRLFDAVVSLCVPVIISDYIELPFEDVIDYRKIAVFVDTNSAVQPGYLVKLLRGVKKERILEFQTEMKKVRHYFEYDDPDGTVNEIWHQVSIKLPLIKLMINRDKRIVKRQLAEPDCSCVCSNQTGIHTTL</sequence>
<evidence type="ECO:0000313" key="10">
    <source>
        <dbReference type="Proteomes" id="UP001172457"/>
    </source>
</evidence>
<comment type="caution">
    <text evidence="9">The sequence shown here is derived from an EMBL/GenBank/DDBJ whole genome shotgun (WGS) entry which is preliminary data.</text>
</comment>
<evidence type="ECO:0000256" key="5">
    <source>
        <dbReference type="ARBA" id="ARBA00023034"/>
    </source>
</evidence>
<keyword evidence="7" id="KW-0472">Membrane</keyword>
<feature type="region of interest" description="Disordered" evidence="6">
    <location>
        <begin position="11"/>
        <end position="40"/>
    </location>
</feature>
<feature type="compositionally biased region" description="Low complexity" evidence="6">
    <location>
        <begin position="11"/>
        <end position="36"/>
    </location>
</feature>
<name>A0AA38TRP3_9ASTR</name>
<dbReference type="Proteomes" id="UP001172457">
    <property type="component" value="Chromosome 1"/>
</dbReference>
<dbReference type="PANTHER" id="PTHR11062">
    <property type="entry name" value="EXOSTOSIN HEPARAN SULFATE GLYCOSYLTRANSFERASE -RELATED"/>
    <property type="match status" value="1"/>
</dbReference>
<evidence type="ECO:0000259" key="8">
    <source>
        <dbReference type="Pfam" id="PF03016"/>
    </source>
</evidence>
<keyword evidence="5" id="KW-0333">Golgi apparatus</keyword>
<evidence type="ECO:0000256" key="3">
    <source>
        <dbReference type="ARBA" id="ARBA00022676"/>
    </source>
</evidence>
<keyword evidence="7" id="KW-0812">Transmembrane</keyword>
<dbReference type="InterPro" id="IPR004263">
    <property type="entry name" value="Exostosin"/>
</dbReference>
<evidence type="ECO:0000256" key="6">
    <source>
        <dbReference type="SAM" id="MobiDB-lite"/>
    </source>
</evidence>
<comment type="subcellular location">
    <subcellularLocation>
        <location evidence="1">Golgi apparatus membrane</location>
        <topology evidence="1">Single-pass type II membrane protein</topology>
    </subcellularLocation>
</comment>
<keyword evidence="7" id="KW-1133">Transmembrane helix</keyword>
<keyword evidence="3" id="KW-0328">Glycosyltransferase</keyword>
<evidence type="ECO:0000256" key="2">
    <source>
        <dbReference type="ARBA" id="ARBA00010271"/>
    </source>
</evidence>
<evidence type="ECO:0000313" key="9">
    <source>
        <dbReference type="EMBL" id="KAJ9564879.1"/>
    </source>
</evidence>
<evidence type="ECO:0000256" key="1">
    <source>
        <dbReference type="ARBA" id="ARBA00004323"/>
    </source>
</evidence>
<accession>A0AA38TRP3</accession>
<dbReference type="AlphaFoldDB" id="A0AA38TRP3"/>
<dbReference type="GO" id="GO:0000139">
    <property type="term" value="C:Golgi membrane"/>
    <property type="evidence" value="ECO:0007669"/>
    <property type="project" value="UniProtKB-SubCell"/>
</dbReference>
<dbReference type="GO" id="GO:0016757">
    <property type="term" value="F:glycosyltransferase activity"/>
    <property type="evidence" value="ECO:0007669"/>
    <property type="project" value="UniProtKB-KW"/>
</dbReference>
<proteinExistence type="inferred from homology"/>
<comment type="similarity">
    <text evidence="2">Belongs to the glycosyltransferase 47 family.</text>
</comment>